<protein>
    <submittedName>
        <fullName evidence="1">Esterase</fullName>
    </submittedName>
</protein>
<dbReference type="GO" id="GO:0016747">
    <property type="term" value="F:acyltransferase activity, transferring groups other than amino-acyl groups"/>
    <property type="evidence" value="ECO:0007669"/>
    <property type="project" value="TreeGrafter"/>
</dbReference>
<evidence type="ECO:0000313" key="2">
    <source>
        <dbReference type="Proteomes" id="UP000002402"/>
    </source>
</evidence>
<dbReference type="InterPro" id="IPR029058">
    <property type="entry name" value="AB_hydrolase_fold"/>
</dbReference>
<dbReference type="STRING" id="246197.MXAN_4935"/>
<name>Q1D2N2_MYXXD</name>
<dbReference type="EnsemblBacteria" id="ABF89705">
    <property type="protein sequence ID" value="ABF89705"/>
    <property type="gene ID" value="MXAN_4935"/>
</dbReference>
<dbReference type="InterPro" id="IPR050583">
    <property type="entry name" value="Mycobacterial_A85_antigen"/>
</dbReference>
<dbReference type="PANTHER" id="PTHR48098:SF1">
    <property type="entry name" value="DIACYLGLYCEROL ACYLTRANSFERASE_MYCOLYLTRANSFERASE AG85A"/>
    <property type="match status" value="1"/>
</dbReference>
<accession>Q1D2N2</accession>
<dbReference type="SUPFAM" id="SSF53474">
    <property type="entry name" value="alpha/beta-Hydrolases"/>
    <property type="match status" value="1"/>
</dbReference>
<proteinExistence type="predicted"/>
<dbReference type="AlphaFoldDB" id="Q1D2N2"/>
<dbReference type="eggNOG" id="COG0627">
    <property type="taxonomic scope" value="Bacteria"/>
</dbReference>
<dbReference type="Gene3D" id="3.40.50.1820">
    <property type="entry name" value="alpha/beta hydrolase"/>
    <property type="match status" value="1"/>
</dbReference>
<dbReference type="InterPro" id="IPR000801">
    <property type="entry name" value="Esterase-like"/>
</dbReference>
<sequence>MTWSLQRVRCHGQIRTLASHLPLADEEPVVAPPTLRGQRMRRLLPQDVFVSSTALERCESPARAALRLVGVFFVALFLGVPGGAEASDASLAPNFYSGHGITVHAVRHITDRLIDVEISTPLIAPHAVYDPRHHVRVLLPTGYYNNPGVRYPAVYLLHGGGGANSAQWVEFGAAYAITENMPVITIMPDGGKVGWYTNWVFPRGVNQAWEEFHLNQLIPWVDQNLRTLAYKRGRAIAGLSMGGFGAISYAARRPDLFAYAASFSGALDLGDAAIRATVTEEGTRWLQNPDGAFGSPFWPFDQAWNMNNPIPRAASLRGVAVALYAGSGIWDGDVLERVPGASTDRFHHALNAAGVPHHYEMYGRPAPGQKPFGCDGGHNFSCWNYAFFDVLPRMLAVLDGP</sequence>
<dbReference type="EMBL" id="CP000113">
    <property type="protein sequence ID" value="ABF89705.1"/>
    <property type="molecule type" value="Genomic_DNA"/>
</dbReference>
<dbReference type="PANTHER" id="PTHR48098">
    <property type="entry name" value="ENTEROCHELIN ESTERASE-RELATED"/>
    <property type="match status" value="1"/>
</dbReference>
<dbReference type="ESTHER" id="myxxd-q1d2n2">
    <property type="family name" value="A85-Mycolyl-transferase"/>
</dbReference>
<dbReference type="Pfam" id="PF00756">
    <property type="entry name" value="Esterase"/>
    <property type="match status" value="1"/>
</dbReference>
<keyword evidence="2" id="KW-1185">Reference proteome</keyword>
<evidence type="ECO:0000313" key="1">
    <source>
        <dbReference type="EMBL" id="ABF89705.1"/>
    </source>
</evidence>
<dbReference type="HOGENOM" id="CLU_026624_1_1_7"/>
<dbReference type="KEGG" id="mxa:MXAN_4935"/>
<organism evidence="1 2">
    <name type="scientific">Myxococcus xanthus (strain DK1622)</name>
    <dbReference type="NCBI Taxonomy" id="246197"/>
    <lineage>
        <taxon>Bacteria</taxon>
        <taxon>Pseudomonadati</taxon>
        <taxon>Myxococcota</taxon>
        <taxon>Myxococcia</taxon>
        <taxon>Myxococcales</taxon>
        <taxon>Cystobacterineae</taxon>
        <taxon>Myxococcaceae</taxon>
        <taxon>Myxococcus</taxon>
    </lineage>
</organism>
<dbReference type="Proteomes" id="UP000002402">
    <property type="component" value="Chromosome"/>
</dbReference>
<reference evidence="1 2" key="1">
    <citation type="journal article" date="2006" name="Proc. Natl. Acad. Sci. U.S.A.">
        <title>Evolution of sensory complexity recorded in a myxobacterial genome.</title>
        <authorList>
            <person name="Goldman B.S."/>
            <person name="Nierman W.C."/>
            <person name="Kaiser D."/>
            <person name="Slater S.C."/>
            <person name="Durkin A.S."/>
            <person name="Eisen J.A."/>
            <person name="Ronning C.M."/>
            <person name="Barbazuk W.B."/>
            <person name="Blanchard M."/>
            <person name="Field C."/>
            <person name="Halling C."/>
            <person name="Hinkle G."/>
            <person name="Iartchuk O."/>
            <person name="Kim H.S."/>
            <person name="Mackenzie C."/>
            <person name="Madupu R."/>
            <person name="Miller N."/>
            <person name="Shvartsbeyn A."/>
            <person name="Sullivan S.A."/>
            <person name="Vaudin M."/>
            <person name="Wiegand R."/>
            <person name="Kaplan H.B."/>
        </authorList>
    </citation>
    <scope>NUCLEOTIDE SEQUENCE [LARGE SCALE GENOMIC DNA]</scope>
    <source>
        <strain evidence="2">DK1622</strain>
    </source>
</reference>
<gene>
    <name evidence="1" type="ordered locus">MXAN_4935</name>
</gene>